<dbReference type="PRINTS" id="PR00039">
    <property type="entry name" value="HTHLYSR"/>
</dbReference>
<dbReference type="AlphaFoldDB" id="A0A9W3PC04"/>
<dbReference type="PROSITE" id="PS50931">
    <property type="entry name" value="HTH_LYSR"/>
    <property type="match status" value="1"/>
</dbReference>
<feature type="region of interest" description="Disordered" evidence="5">
    <location>
        <begin position="293"/>
        <end position="319"/>
    </location>
</feature>
<protein>
    <submittedName>
        <fullName evidence="7">LysR family transcriptional regulator</fullName>
    </submittedName>
</protein>
<gene>
    <name evidence="7" type="ORF">GEM_4680</name>
</gene>
<dbReference type="GO" id="GO:0005829">
    <property type="term" value="C:cytosol"/>
    <property type="evidence" value="ECO:0007669"/>
    <property type="project" value="TreeGrafter"/>
</dbReference>
<sequence length="319" mass="34946">MLLRTLRALIAFHRLGTVVAAAEEVHLSPAAVSAQFKLLEERLGIPLFVRTKRSLTLSSTGIRMLPIAAKMLSTYEELQQLSDTDALQGQISLGVINTVLIGIFPEVLERLKTKNPRLKIRIVIGTASSLVAQVEAGILDAAIVNNPPGALDPTLTVHHLYTDPVALVQSANHPKLTLDEAMRSASYIALDRNTWAGRMIDQFLLQNDLRVEPELELDSQVAILALVRHGLGVSVLPVIRGTTAADTSLRFTPLKGIQRFVVLVERGAHSYAHITAELIRTIQEVARLTDPRSRASVLAAGNPEKTAARKRRQTNLQRK</sequence>
<dbReference type="Pfam" id="PF00126">
    <property type="entry name" value="HTH_1"/>
    <property type="match status" value="1"/>
</dbReference>
<dbReference type="EMBL" id="CP003775">
    <property type="protein sequence ID" value="AFQ51070.1"/>
    <property type="molecule type" value="Genomic_DNA"/>
</dbReference>
<keyword evidence="4" id="KW-0804">Transcription</keyword>
<evidence type="ECO:0000313" key="8">
    <source>
        <dbReference type="Proteomes" id="UP000032866"/>
    </source>
</evidence>
<dbReference type="InterPro" id="IPR036390">
    <property type="entry name" value="WH_DNA-bd_sf"/>
</dbReference>
<dbReference type="InterPro" id="IPR050950">
    <property type="entry name" value="HTH-type_LysR_regulators"/>
</dbReference>
<reference evidence="7 8" key="1">
    <citation type="journal article" date="2012" name="J. Bacteriol.">
        <title>Complete Genome Sequence of Burkholderia sp. Strain GG4, a Betaproteobacterium That Reduces 3-Oxo-N-Acylhomoserine Lactones and Produces Different N-Acylhomoserine Lactones.</title>
        <authorList>
            <person name="Hong K.W."/>
            <person name="Koh C.L."/>
            <person name="Sam C.K."/>
            <person name="Yin W.F."/>
            <person name="Chan K.G."/>
        </authorList>
    </citation>
    <scope>NUCLEOTIDE SEQUENCE [LARGE SCALE GENOMIC DNA]</scope>
    <source>
        <strain evidence="7 8">GG4</strain>
    </source>
</reference>
<dbReference type="InterPro" id="IPR000847">
    <property type="entry name" value="LysR_HTH_N"/>
</dbReference>
<dbReference type="SUPFAM" id="SSF53850">
    <property type="entry name" value="Periplasmic binding protein-like II"/>
    <property type="match status" value="1"/>
</dbReference>
<accession>A0A9W3PC04</accession>
<dbReference type="Pfam" id="PF03466">
    <property type="entry name" value="LysR_substrate"/>
    <property type="match status" value="1"/>
</dbReference>
<feature type="domain" description="HTH lysR-type" evidence="6">
    <location>
        <begin position="1"/>
        <end position="58"/>
    </location>
</feature>
<dbReference type="InterPro" id="IPR036388">
    <property type="entry name" value="WH-like_DNA-bd_sf"/>
</dbReference>
<dbReference type="SUPFAM" id="SSF46785">
    <property type="entry name" value="Winged helix' DNA-binding domain"/>
    <property type="match status" value="1"/>
</dbReference>
<dbReference type="GO" id="GO:0003700">
    <property type="term" value="F:DNA-binding transcription factor activity"/>
    <property type="evidence" value="ECO:0007669"/>
    <property type="project" value="InterPro"/>
</dbReference>
<keyword evidence="3" id="KW-0238">DNA-binding</keyword>
<dbReference type="PANTHER" id="PTHR30419">
    <property type="entry name" value="HTH-TYPE TRANSCRIPTIONAL REGULATOR YBHD"/>
    <property type="match status" value="1"/>
</dbReference>
<dbReference type="KEGG" id="bct:GEM_4680"/>
<dbReference type="InterPro" id="IPR005119">
    <property type="entry name" value="LysR_subst-bd"/>
</dbReference>
<keyword evidence="2" id="KW-0805">Transcription regulation</keyword>
<evidence type="ECO:0000256" key="1">
    <source>
        <dbReference type="ARBA" id="ARBA00009437"/>
    </source>
</evidence>
<dbReference type="RefSeq" id="WP_014899833.1">
    <property type="nucleotide sequence ID" value="NC_018514.1"/>
</dbReference>
<evidence type="ECO:0000256" key="4">
    <source>
        <dbReference type="ARBA" id="ARBA00023163"/>
    </source>
</evidence>
<dbReference type="GO" id="GO:0003677">
    <property type="term" value="F:DNA binding"/>
    <property type="evidence" value="ECO:0007669"/>
    <property type="project" value="UniProtKB-KW"/>
</dbReference>
<comment type="similarity">
    <text evidence="1">Belongs to the LysR transcriptional regulatory family.</text>
</comment>
<evidence type="ECO:0000259" key="6">
    <source>
        <dbReference type="PROSITE" id="PS50931"/>
    </source>
</evidence>
<organism evidence="7 8">
    <name type="scientific">Burkholderia cepacia GG4</name>
    <dbReference type="NCBI Taxonomy" id="1009846"/>
    <lineage>
        <taxon>Bacteria</taxon>
        <taxon>Pseudomonadati</taxon>
        <taxon>Pseudomonadota</taxon>
        <taxon>Betaproteobacteria</taxon>
        <taxon>Burkholderiales</taxon>
        <taxon>Burkholderiaceae</taxon>
        <taxon>Burkholderia</taxon>
        <taxon>Burkholderia cepacia complex</taxon>
    </lineage>
</organism>
<evidence type="ECO:0000313" key="7">
    <source>
        <dbReference type="EMBL" id="AFQ51070.1"/>
    </source>
</evidence>
<dbReference type="Proteomes" id="UP000032866">
    <property type="component" value="Chromosome 2"/>
</dbReference>
<proteinExistence type="inferred from homology"/>
<dbReference type="Gene3D" id="1.10.10.10">
    <property type="entry name" value="Winged helix-like DNA-binding domain superfamily/Winged helix DNA-binding domain"/>
    <property type="match status" value="1"/>
</dbReference>
<evidence type="ECO:0000256" key="5">
    <source>
        <dbReference type="SAM" id="MobiDB-lite"/>
    </source>
</evidence>
<evidence type="ECO:0000256" key="3">
    <source>
        <dbReference type="ARBA" id="ARBA00023125"/>
    </source>
</evidence>
<name>A0A9W3PC04_BURCE</name>
<evidence type="ECO:0000256" key="2">
    <source>
        <dbReference type="ARBA" id="ARBA00023015"/>
    </source>
</evidence>
<feature type="compositionally biased region" description="Basic residues" evidence="5">
    <location>
        <begin position="308"/>
        <end position="319"/>
    </location>
</feature>
<dbReference type="Gene3D" id="3.40.190.290">
    <property type="match status" value="1"/>
</dbReference>